<evidence type="ECO:0000259" key="4">
    <source>
        <dbReference type="PROSITE" id="PS01124"/>
    </source>
</evidence>
<sequence length="335" mass="38095">MEITIKSKGVDTPLRQEELTGNDGQTELFQEKQVRIQHEQMGCITDTQLTTGNFFMAHCKFQLTQSIQLIKEVEEDIIQLDFALRGESKALTGGKTTSQAFSTGQHNIAYIPPSKSVYDYYASPEQLDYSVVVIPKETYFRLLPPDSDLHRHLVARINQQKPAYISAKNLPITAAMDWIIRDMRASPRTGSLKRLFLESRITELLMLQLEQMQGAQPVVLLSKKADIHKIHEAREVLDSSYPNTPTIVELAKLVGLNEFNLKRGFKEQIGTTILGYITQRRMEDARHFLLEGEKTISEISYWVGYKNPAHFTVAFKKYFGILPSAMRSHPGCDLS</sequence>
<gene>
    <name evidence="5" type="ORF">GJR95_19155</name>
</gene>
<protein>
    <submittedName>
        <fullName evidence="5">Helix-turn-helix domain-containing protein</fullName>
    </submittedName>
</protein>
<keyword evidence="6" id="KW-1185">Reference proteome</keyword>
<keyword evidence="2" id="KW-0238">DNA-binding</keyword>
<accession>A0A6P1VW60</accession>
<dbReference type="EMBL" id="CP045997">
    <property type="protein sequence ID" value="QHV96995.1"/>
    <property type="molecule type" value="Genomic_DNA"/>
</dbReference>
<dbReference type="Pfam" id="PF12833">
    <property type="entry name" value="HTH_18"/>
    <property type="match status" value="1"/>
</dbReference>
<dbReference type="PRINTS" id="PR00032">
    <property type="entry name" value="HTHARAC"/>
</dbReference>
<dbReference type="InterPro" id="IPR009057">
    <property type="entry name" value="Homeodomain-like_sf"/>
</dbReference>
<dbReference type="InterPro" id="IPR053142">
    <property type="entry name" value="PchR_regulatory_protein"/>
</dbReference>
<name>A0A6P1VW60_9BACT</name>
<dbReference type="KEGG" id="senf:GJR95_19155"/>
<dbReference type="PROSITE" id="PS01124">
    <property type="entry name" value="HTH_ARAC_FAMILY_2"/>
    <property type="match status" value="1"/>
</dbReference>
<evidence type="ECO:0000313" key="5">
    <source>
        <dbReference type="EMBL" id="QHV96995.1"/>
    </source>
</evidence>
<evidence type="ECO:0000313" key="6">
    <source>
        <dbReference type="Proteomes" id="UP000464577"/>
    </source>
</evidence>
<keyword evidence="1" id="KW-0805">Transcription regulation</keyword>
<dbReference type="SMART" id="SM00342">
    <property type="entry name" value="HTH_ARAC"/>
    <property type="match status" value="1"/>
</dbReference>
<dbReference type="InterPro" id="IPR018060">
    <property type="entry name" value="HTH_AraC"/>
</dbReference>
<feature type="domain" description="HTH araC/xylS-type" evidence="4">
    <location>
        <begin position="231"/>
        <end position="329"/>
    </location>
</feature>
<evidence type="ECO:0000256" key="1">
    <source>
        <dbReference type="ARBA" id="ARBA00023015"/>
    </source>
</evidence>
<organism evidence="5 6">
    <name type="scientific">Spirosoma endbachense</name>
    <dbReference type="NCBI Taxonomy" id="2666025"/>
    <lineage>
        <taxon>Bacteria</taxon>
        <taxon>Pseudomonadati</taxon>
        <taxon>Bacteroidota</taxon>
        <taxon>Cytophagia</taxon>
        <taxon>Cytophagales</taxon>
        <taxon>Cytophagaceae</taxon>
        <taxon>Spirosoma</taxon>
    </lineage>
</organism>
<reference evidence="5 6" key="1">
    <citation type="submission" date="2019-11" db="EMBL/GenBank/DDBJ databases">
        <title>Spirosoma endbachense sp. nov., isolated from a natural salt meadow.</title>
        <authorList>
            <person name="Rojas J."/>
            <person name="Ambika Manirajan B."/>
            <person name="Ratering S."/>
            <person name="Suarez C."/>
            <person name="Geissler-Plaum R."/>
            <person name="Schnell S."/>
        </authorList>
    </citation>
    <scope>NUCLEOTIDE SEQUENCE [LARGE SCALE GENOMIC DNA]</scope>
    <source>
        <strain evidence="5 6">I-24</strain>
    </source>
</reference>
<evidence type="ECO:0000256" key="2">
    <source>
        <dbReference type="ARBA" id="ARBA00023125"/>
    </source>
</evidence>
<dbReference type="AlphaFoldDB" id="A0A6P1VW60"/>
<dbReference type="SUPFAM" id="SSF46689">
    <property type="entry name" value="Homeodomain-like"/>
    <property type="match status" value="2"/>
</dbReference>
<dbReference type="RefSeq" id="WP_162387408.1">
    <property type="nucleotide sequence ID" value="NZ_CP045997.1"/>
</dbReference>
<proteinExistence type="predicted"/>
<dbReference type="GO" id="GO:0003700">
    <property type="term" value="F:DNA-binding transcription factor activity"/>
    <property type="evidence" value="ECO:0007669"/>
    <property type="project" value="InterPro"/>
</dbReference>
<dbReference type="InterPro" id="IPR018062">
    <property type="entry name" value="HTH_AraC-typ_CS"/>
</dbReference>
<dbReference type="GO" id="GO:0043565">
    <property type="term" value="F:sequence-specific DNA binding"/>
    <property type="evidence" value="ECO:0007669"/>
    <property type="project" value="InterPro"/>
</dbReference>
<dbReference type="Proteomes" id="UP000464577">
    <property type="component" value="Chromosome"/>
</dbReference>
<dbReference type="PROSITE" id="PS00041">
    <property type="entry name" value="HTH_ARAC_FAMILY_1"/>
    <property type="match status" value="1"/>
</dbReference>
<keyword evidence="3" id="KW-0804">Transcription</keyword>
<evidence type="ECO:0000256" key="3">
    <source>
        <dbReference type="ARBA" id="ARBA00023163"/>
    </source>
</evidence>
<dbReference type="PANTHER" id="PTHR47893">
    <property type="entry name" value="REGULATORY PROTEIN PCHR"/>
    <property type="match status" value="1"/>
</dbReference>
<dbReference type="Gene3D" id="1.10.10.60">
    <property type="entry name" value="Homeodomain-like"/>
    <property type="match status" value="2"/>
</dbReference>
<dbReference type="PANTHER" id="PTHR47893:SF1">
    <property type="entry name" value="REGULATORY PROTEIN PCHR"/>
    <property type="match status" value="1"/>
</dbReference>
<dbReference type="InterPro" id="IPR020449">
    <property type="entry name" value="Tscrpt_reg_AraC-type_HTH"/>
</dbReference>